<dbReference type="InterPro" id="IPR024439">
    <property type="entry name" value="RNHCP"/>
</dbReference>
<reference evidence="3" key="1">
    <citation type="submission" date="2016-11" db="EMBL/GenBank/DDBJ databases">
        <authorList>
            <person name="Varghese N."/>
            <person name="Submissions S."/>
        </authorList>
    </citation>
    <scope>NUCLEOTIDE SEQUENCE [LARGE SCALE GENOMIC DNA]</scope>
    <source>
        <strain evidence="3">CGMCC 1.6496</strain>
    </source>
</reference>
<gene>
    <name evidence="2" type="ORF">SAMN05421807_1197</name>
</gene>
<accession>A0A1M5WVJ4</accession>
<keyword evidence="3" id="KW-1185">Reference proteome</keyword>
<protein>
    <submittedName>
        <fullName evidence="2">RNHCP domain-containing protein</fullName>
    </submittedName>
</protein>
<evidence type="ECO:0000313" key="2">
    <source>
        <dbReference type="EMBL" id="SHH91154.1"/>
    </source>
</evidence>
<evidence type="ECO:0000259" key="1">
    <source>
        <dbReference type="Pfam" id="PF12647"/>
    </source>
</evidence>
<dbReference type="Proteomes" id="UP000184079">
    <property type="component" value="Unassembled WGS sequence"/>
</dbReference>
<dbReference type="Pfam" id="PF12647">
    <property type="entry name" value="RNHCP"/>
    <property type="match status" value="1"/>
</dbReference>
<name>A0A1M5WVJ4_9BACI</name>
<dbReference type="RefSeq" id="WP_073012350.1">
    <property type="nucleotide sequence ID" value="NZ_FQXD01000019.1"/>
</dbReference>
<dbReference type="OrthoDB" id="9809485at2"/>
<proteinExistence type="predicted"/>
<feature type="domain" description="RNHCP" evidence="1">
    <location>
        <begin position="8"/>
        <end position="91"/>
    </location>
</feature>
<sequence>MTRKRENTSFQCEKCGAEVIRLTNGSYRNHCPYCLYSKHLDNTPGDRLSECKGLMKPIALDYSAKKGHQILHQCVKCKKTQKNKAATDTVQEDNIIQLMYQLQLK</sequence>
<organism evidence="2 3">
    <name type="scientific">Virgibacillus chiguensis</name>
    <dbReference type="NCBI Taxonomy" id="411959"/>
    <lineage>
        <taxon>Bacteria</taxon>
        <taxon>Bacillati</taxon>
        <taxon>Bacillota</taxon>
        <taxon>Bacilli</taxon>
        <taxon>Bacillales</taxon>
        <taxon>Bacillaceae</taxon>
        <taxon>Virgibacillus</taxon>
    </lineage>
</organism>
<dbReference type="EMBL" id="FQXD01000019">
    <property type="protein sequence ID" value="SHH91154.1"/>
    <property type="molecule type" value="Genomic_DNA"/>
</dbReference>
<dbReference type="AlphaFoldDB" id="A0A1M5WVJ4"/>
<evidence type="ECO:0000313" key="3">
    <source>
        <dbReference type="Proteomes" id="UP000184079"/>
    </source>
</evidence>